<evidence type="ECO:0000256" key="1">
    <source>
        <dbReference type="SAM" id="Phobius"/>
    </source>
</evidence>
<keyword evidence="1" id="KW-0812">Transmembrane</keyword>
<organism evidence="2 3">
    <name type="scientific">Alkalicoccobacillus plakortidis</name>
    <dbReference type="NCBI Taxonomy" id="444060"/>
    <lineage>
        <taxon>Bacteria</taxon>
        <taxon>Bacillati</taxon>
        <taxon>Bacillota</taxon>
        <taxon>Bacilli</taxon>
        <taxon>Bacillales</taxon>
        <taxon>Bacillaceae</taxon>
        <taxon>Alkalicoccobacillus</taxon>
    </lineage>
</organism>
<gene>
    <name evidence="2" type="ORF">NDM98_06190</name>
</gene>
<keyword evidence="1" id="KW-0472">Membrane</keyword>
<keyword evidence="3" id="KW-1185">Reference proteome</keyword>
<proteinExistence type="predicted"/>
<accession>A0ABT0XIE1</accession>
<evidence type="ECO:0000313" key="3">
    <source>
        <dbReference type="Proteomes" id="UP001203665"/>
    </source>
</evidence>
<protein>
    <submittedName>
        <fullName evidence="2">Uncharacterized protein</fullName>
    </submittedName>
</protein>
<evidence type="ECO:0000313" key="2">
    <source>
        <dbReference type="EMBL" id="MCM2675118.1"/>
    </source>
</evidence>
<dbReference type="RefSeq" id="WP_251605430.1">
    <property type="nucleotide sequence ID" value="NZ_JAMQJY010000001.1"/>
</dbReference>
<feature type="transmembrane region" description="Helical" evidence="1">
    <location>
        <begin position="52"/>
        <end position="72"/>
    </location>
</feature>
<keyword evidence="1" id="KW-1133">Transmembrane helix</keyword>
<dbReference type="EMBL" id="JAMQJY010000001">
    <property type="protein sequence ID" value="MCM2675118.1"/>
    <property type="molecule type" value="Genomic_DNA"/>
</dbReference>
<feature type="transmembrane region" description="Helical" evidence="1">
    <location>
        <begin position="20"/>
        <end position="40"/>
    </location>
</feature>
<dbReference type="Proteomes" id="UP001203665">
    <property type="component" value="Unassembled WGS sequence"/>
</dbReference>
<reference evidence="2" key="1">
    <citation type="submission" date="2022-06" db="EMBL/GenBank/DDBJ databases">
        <title>Alkalicoccobacillus porphyridii sp. nov., isolated from a marine red alga, Porphyridium purpureum and reclassification of Shouchella plakortidis and Shouchella gibsonii as Alkalicoccobacillus plakortidis comb. nov. and Alkalicoccobacillus gibsonii comb. nov.</title>
        <authorList>
            <person name="Kim K.H."/>
            <person name="Lee J.K."/>
            <person name="Han D.M."/>
            <person name="Baek J.H."/>
            <person name="Jeon C.O."/>
        </authorList>
    </citation>
    <scope>NUCLEOTIDE SEQUENCE</scope>
    <source>
        <strain evidence="2">DSM 19153</strain>
    </source>
</reference>
<name>A0ABT0XIE1_9BACI</name>
<comment type="caution">
    <text evidence="2">The sequence shown here is derived from an EMBL/GenBank/DDBJ whole genome shotgun (WGS) entry which is preliminary data.</text>
</comment>
<sequence length="202" mass="23122">MTEERKNRVIVLSEVPFQILLVGLLIAFVTVGSLLIPKLFKEKTKSKQNDHIVAILLSAFAVATYFSVSNVIPQAYLGDLFVNKNNVQEVEQGQARAFSLPLPLVINEYEQQPITVQAQDTDEEISVVIETTNYQDLVDFIRENESLIRADQSVDMVSYYQQNVSETIKQIIDEEPSGFDQDYLIEQLTERFPQHQFTYVEN</sequence>